<evidence type="ECO:0000256" key="1">
    <source>
        <dbReference type="SAM" id="Phobius"/>
    </source>
</evidence>
<reference evidence="2 4" key="2">
    <citation type="journal article" date="2012" name="BMC Genomics">
        <title>A comparative genomics perspective on the genetic content of the alkaliphilic haloarchaeon Natrialba magadii ATCC 43099T.</title>
        <authorList>
            <person name="Siddaramappa S."/>
            <person name="Challacombe J.F."/>
            <person name="Decastro R.E."/>
            <person name="Pfeiffer F."/>
            <person name="Sastre D.E."/>
            <person name="Gimenez M.I."/>
            <person name="Paggi R.A."/>
            <person name="Detter J.C."/>
            <person name="Davenport K.W."/>
            <person name="Goodwin L.A."/>
            <person name="Kyrpides N."/>
            <person name="Tapia R."/>
            <person name="Pitluck S."/>
            <person name="Lucas S."/>
            <person name="Woyke T."/>
            <person name="Maupin-Furlow J.A."/>
        </authorList>
    </citation>
    <scope>NUCLEOTIDE SEQUENCE [LARGE SCALE GENOMIC DNA]</scope>
    <source>
        <strain evidence="2">ATCC 43099</strain>
        <strain evidence="4">ATCC 43099 / DSM 3394 / CCM 3739 / CIP 104546 / IAM 13178 / JCM 8861 / NBRC 102185 / NCIMB 2190 / MS3</strain>
    </source>
</reference>
<dbReference type="HOGENOM" id="CLU_2678817_0_0_2"/>
<dbReference type="eggNOG" id="arCOG11072">
    <property type="taxonomic scope" value="Archaea"/>
</dbReference>
<sequence>MVLKRFLGSKATRSFTVVSVLAEIKRALDRGHNARAILLLGVAVLAWKWAVIGLVAHGLASLIRREESEHSSSQPA</sequence>
<dbReference type="AlphaFoldDB" id="D3SVM3"/>
<evidence type="ECO:0000313" key="2">
    <source>
        <dbReference type="EMBL" id="ADD05631.1"/>
    </source>
</evidence>
<evidence type="ECO:0000313" key="3">
    <source>
        <dbReference type="EMBL" id="ELY29956.1"/>
    </source>
</evidence>
<dbReference type="EMBL" id="AOHS01000034">
    <property type="protein sequence ID" value="ELY29956.1"/>
    <property type="molecule type" value="Genomic_DNA"/>
</dbReference>
<reference evidence="2" key="4">
    <citation type="submission" date="2016-09" db="EMBL/GenBank/DDBJ databases">
        <authorList>
            <person name="Pfeiffer F."/>
        </authorList>
    </citation>
    <scope>NUCLEOTIDE SEQUENCE</scope>
    <source>
        <strain evidence="2">ATCC 43099</strain>
    </source>
</reference>
<organism evidence="2 4">
    <name type="scientific">Natrialba magadii (strain ATCC 43099 / DSM 3394 / CCM 3739 / CIP 104546 / IAM 13178 / JCM 8861 / NBRC 102185 / NCIMB 2190 / MS3)</name>
    <name type="common">Natronobacterium magadii</name>
    <dbReference type="NCBI Taxonomy" id="547559"/>
    <lineage>
        <taxon>Archaea</taxon>
        <taxon>Methanobacteriati</taxon>
        <taxon>Methanobacteriota</taxon>
        <taxon>Stenosarchaea group</taxon>
        <taxon>Halobacteria</taxon>
        <taxon>Halobacteriales</taxon>
        <taxon>Natrialbaceae</taxon>
        <taxon>Natrialba</taxon>
    </lineage>
</organism>
<dbReference type="Proteomes" id="UP000001879">
    <property type="component" value="Chromosome"/>
</dbReference>
<gene>
    <name evidence="2" type="ordered locus">Nmag_2061</name>
    <name evidence="3" type="ORF">C500_10109</name>
</gene>
<feature type="transmembrane region" description="Helical" evidence="1">
    <location>
        <begin position="36"/>
        <end position="63"/>
    </location>
</feature>
<accession>D3SVM3</accession>
<proteinExistence type="predicted"/>
<keyword evidence="1" id="KW-0472">Membrane</keyword>
<evidence type="ECO:0000313" key="5">
    <source>
        <dbReference type="Proteomes" id="UP000011543"/>
    </source>
</evidence>
<dbReference type="GeneID" id="8824904"/>
<keyword evidence="1" id="KW-1133">Transmembrane helix</keyword>
<dbReference type="STRING" id="547559.Nmag_2061"/>
<dbReference type="KEGG" id="nmg:Nmag_2061"/>
<dbReference type="Proteomes" id="UP000011543">
    <property type="component" value="Unassembled WGS sequence"/>
</dbReference>
<reference evidence="3 5" key="3">
    <citation type="journal article" date="2014" name="PLoS Genet.">
        <title>Phylogenetically driven sequencing of extremely halophilic archaea reveals strategies for static and dynamic osmo-response.</title>
        <authorList>
            <person name="Becker E.A."/>
            <person name="Seitzer P.M."/>
            <person name="Tritt A."/>
            <person name="Larsen D."/>
            <person name="Krusor M."/>
            <person name="Yao A.I."/>
            <person name="Wu D."/>
            <person name="Madern D."/>
            <person name="Eisen J.A."/>
            <person name="Darling A.E."/>
            <person name="Facciotti M.T."/>
        </authorList>
    </citation>
    <scope>NUCLEOTIDE SEQUENCE [LARGE SCALE GENOMIC DNA]</scope>
    <source>
        <strain evidence="5">ATCC 43099 / DSM 3394 / CCM 3739 / CIP 104546 / IAM 13178 / JCM 8861 / NBRC 102185 / NCIMB 2190 / MS3</strain>
        <strain evidence="3">MS-3</strain>
    </source>
</reference>
<evidence type="ECO:0000313" key="4">
    <source>
        <dbReference type="Proteomes" id="UP000001879"/>
    </source>
</evidence>
<dbReference type="PaxDb" id="547559-Nmag_2061"/>
<keyword evidence="1" id="KW-0812">Transmembrane</keyword>
<keyword evidence="2" id="KW-0418">Kinase</keyword>
<dbReference type="OrthoDB" id="178079at2157"/>
<dbReference type="RefSeq" id="WP_004267395.1">
    <property type="nucleotide sequence ID" value="NC_013922.1"/>
</dbReference>
<dbReference type="EMBL" id="CP001932">
    <property type="protein sequence ID" value="ADD05631.1"/>
    <property type="molecule type" value="Genomic_DNA"/>
</dbReference>
<dbReference type="PATRIC" id="fig|547559.17.peg.1995"/>
<protein>
    <submittedName>
        <fullName evidence="2">Polyphosphate kinase</fullName>
    </submittedName>
</protein>
<keyword evidence="2" id="KW-0808">Transferase</keyword>
<keyword evidence="4" id="KW-1185">Reference proteome</keyword>
<dbReference type="GO" id="GO:0016301">
    <property type="term" value="F:kinase activity"/>
    <property type="evidence" value="ECO:0007669"/>
    <property type="project" value="UniProtKB-KW"/>
</dbReference>
<reference evidence="4" key="1">
    <citation type="submission" date="2010-02" db="EMBL/GenBank/DDBJ databases">
        <title>Complete sequence of chromosome of Natrialba magadii ATCC 43099.</title>
        <authorList>
            <consortium name="US DOE Joint Genome Institute"/>
            <person name="Lucas S."/>
            <person name="Copeland A."/>
            <person name="Lapidus A."/>
            <person name="Cheng J.-F."/>
            <person name="Bruce D."/>
            <person name="Goodwin L."/>
            <person name="Pitluck S."/>
            <person name="Davenport K."/>
            <person name="Saunders E."/>
            <person name="Detter J.C."/>
            <person name="Han C."/>
            <person name="Tapia R."/>
            <person name="Land M."/>
            <person name="Hauser L."/>
            <person name="Kyrpides N."/>
            <person name="Mikhailova N."/>
            <person name="De Castro R.E."/>
            <person name="Maupin-Furlow J.A."/>
            <person name="Woyke T."/>
        </authorList>
    </citation>
    <scope>NUCLEOTIDE SEQUENCE [LARGE SCALE GENOMIC DNA]</scope>
    <source>
        <strain evidence="4">ATCC 43099 / DSM 3394 / CCM 3739 / CIP 104546 / IAM 13178 / JCM 8861 / NBRC 102185 / NCIMB 2190 / MS3</strain>
    </source>
</reference>
<name>D3SVM3_NATMM</name>